<evidence type="ECO:0000256" key="1">
    <source>
        <dbReference type="SAM" id="MobiDB-lite"/>
    </source>
</evidence>
<dbReference type="EMBL" id="OV696696">
    <property type="protein sequence ID" value="CAH1240947.1"/>
    <property type="molecule type" value="Genomic_DNA"/>
</dbReference>
<protein>
    <submittedName>
        <fullName evidence="2">Hypp6236 protein</fullName>
    </submittedName>
</protein>
<accession>A0A8J9VMK0</accession>
<reference evidence="2" key="1">
    <citation type="submission" date="2022-01" db="EMBL/GenBank/DDBJ databases">
        <authorList>
            <person name="Braso-Vives M."/>
        </authorList>
    </citation>
    <scope>NUCLEOTIDE SEQUENCE</scope>
</reference>
<gene>
    <name evidence="2" type="primary">Hypp6236</name>
    <name evidence="2" type="ORF">BLAG_LOCUS4761</name>
</gene>
<feature type="compositionally biased region" description="Basic and acidic residues" evidence="1">
    <location>
        <begin position="1"/>
        <end position="14"/>
    </location>
</feature>
<evidence type="ECO:0000313" key="2">
    <source>
        <dbReference type="EMBL" id="CAH1240947.1"/>
    </source>
</evidence>
<proteinExistence type="predicted"/>
<dbReference type="Proteomes" id="UP000838412">
    <property type="component" value="Chromosome 11"/>
</dbReference>
<sequence>MDEQSDSEKREQEMASRVPTAAGVGVLPFRYDDEGDKNGGQDSSLEEMICLFLHFEVKMPEGAPARSTEGIFESISMGPAPFQLCAVCSEPCGFHDQQ</sequence>
<dbReference type="AlphaFoldDB" id="A0A8J9VMK0"/>
<name>A0A8J9VMK0_BRALA</name>
<organism evidence="2 3">
    <name type="scientific">Branchiostoma lanceolatum</name>
    <name type="common">Common lancelet</name>
    <name type="synonym">Amphioxus lanceolatum</name>
    <dbReference type="NCBI Taxonomy" id="7740"/>
    <lineage>
        <taxon>Eukaryota</taxon>
        <taxon>Metazoa</taxon>
        <taxon>Chordata</taxon>
        <taxon>Cephalochordata</taxon>
        <taxon>Leptocardii</taxon>
        <taxon>Amphioxiformes</taxon>
        <taxon>Branchiostomatidae</taxon>
        <taxon>Branchiostoma</taxon>
    </lineage>
</organism>
<evidence type="ECO:0000313" key="3">
    <source>
        <dbReference type="Proteomes" id="UP000838412"/>
    </source>
</evidence>
<feature type="region of interest" description="Disordered" evidence="1">
    <location>
        <begin position="1"/>
        <end position="21"/>
    </location>
</feature>
<keyword evidence="3" id="KW-1185">Reference proteome</keyword>